<reference evidence="1" key="2">
    <citation type="submission" date="2025-08" db="UniProtKB">
        <authorList>
            <consortium name="Ensembl"/>
        </authorList>
    </citation>
    <scope>IDENTIFICATION</scope>
</reference>
<dbReference type="Proteomes" id="UP000007875">
    <property type="component" value="Unassembled WGS sequence"/>
</dbReference>
<name>H2Z6G7_CIOSA</name>
<organism evidence="1 2">
    <name type="scientific">Ciona savignyi</name>
    <name type="common">Pacific transparent sea squirt</name>
    <dbReference type="NCBI Taxonomy" id="51511"/>
    <lineage>
        <taxon>Eukaryota</taxon>
        <taxon>Metazoa</taxon>
        <taxon>Chordata</taxon>
        <taxon>Tunicata</taxon>
        <taxon>Ascidiacea</taxon>
        <taxon>Phlebobranchia</taxon>
        <taxon>Cionidae</taxon>
        <taxon>Ciona</taxon>
    </lineage>
</organism>
<keyword evidence="2" id="KW-1185">Reference proteome</keyword>
<evidence type="ECO:0000313" key="2">
    <source>
        <dbReference type="Proteomes" id="UP000007875"/>
    </source>
</evidence>
<dbReference type="Ensembl" id="ENSCSAVT00000013328.1">
    <property type="protein sequence ID" value="ENSCSAVP00000013179.1"/>
    <property type="gene ID" value="ENSCSAVG00000007734.1"/>
</dbReference>
<sequence length="53" mass="5973">MTSRRKQVAPCKVREFAASSECEMIENGRGYPMKATDWKNSIIGAELPDESRP</sequence>
<evidence type="ECO:0000313" key="1">
    <source>
        <dbReference type="Ensembl" id="ENSCSAVP00000013179.1"/>
    </source>
</evidence>
<dbReference type="AlphaFoldDB" id="H2Z6G7"/>
<proteinExistence type="predicted"/>
<protein>
    <submittedName>
        <fullName evidence="1">Uncharacterized protein</fullName>
    </submittedName>
</protein>
<accession>H2Z6G7</accession>
<dbReference type="HOGENOM" id="CLU_3073837_0_0_1"/>
<reference evidence="1" key="3">
    <citation type="submission" date="2025-09" db="UniProtKB">
        <authorList>
            <consortium name="Ensembl"/>
        </authorList>
    </citation>
    <scope>IDENTIFICATION</scope>
</reference>
<reference evidence="2" key="1">
    <citation type="submission" date="2003-08" db="EMBL/GenBank/DDBJ databases">
        <authorList>
            <person name="Birren B."/>
            <person name="Nusbaum C."/>
            <person name="Abebe A."/>
            <person name="Abouelleil A."/>
            <person name="Adekoya E."/>
            <person name="Ait-zahra M."/>
            <person name="Allen N."/>
            <person name="Allen T."/>
            <person name="An P."/>
            <person name="Anderson M."/>
            <person name="Anderson S."/>
            <person name="Arachchi H."/>
            <person name="Armbruster J."/>
            <person name="Bachantsang P."/>
            <person name="Baldwin J."/>
            <person name="Barry A."/>
            <person name="Bayul T."/>
            <person name="Blitshsteyn B."/>
            <person name="Bloom T."/>
            <person name="Blye J."/>
            <person name="Boguslavskiy L."/>
            <person name="Borowsky M."/>
            <person name="Boukhgalter B."/>
            <person name="Brunache A."/>
            <person name="Butler J."/>
            <person name="Calixte N."/>
            <person name="Calvo S."/>
            <person name="Camarata J."/>
            <person name="Campo K."/>
            <person name="Chang J."/>
            <person name="Cheshatsang Y."/>
            <person name="Citroen M."/>
            <person name="Collymore A."/>
            <person name="Considine T."/>
            <person name="Cook A."/>
            <person name="Cooke P."/>
            <person name="Corum B."/>
            <person name="Cuomo C."/>
            <person name="David R."/>
            <person name="Dawoe T."/>
            <person name="Degray S."/>
            <person name="Dodge S."/>
            <person name="Dooley K."/>
            <person name="Dorje P."/>
            <person name="Dorjee K."/>
            <person name="Dorris L."/>
            <person name="Duffey N."/>
            <person name="Dupes A."/>
            <person name="Elkins T."/>
            <person name="Engels R."/>
            <person name="Erickson J."/>
            <person name="Farina A."/>
            <person name="Faro S."/>
            <person name="Ferreira P."/>
            <person name="Fischer H."/>
            <person name="Fitzgerald M."/>
            <person name="Foley K."/>
            <person name="Gage D."/>
            <person name="Galagan J."/>
            <person name="Gearin G."/>
            <person name="Gnerre S."/>
            <person name="Gnirke A."/>
            <person name="Goyette A."/>
            <person name="Graham J."/>
            <person name="Grandbois E."/>
            <person name="Gyaltsen K."/>
            <person name="Hafez N."/>
            <person name="Hagopian D."/>
            <person name="Hagos B."/>
            <person name="Hall J."/>
            <person name="Hatcher B."/>
            <person name="Heller A."/>
            <person name="Higgins H."/>
            <person name="Honan T."/>
            <person name="Horn A."/>
            <person name="Houde N."/>
            <person name="Hughes L."/>
            <person name="Hulme W."/>
            <person name="Husby E."/>
            <person name="Iliev I."/>
            <person name="Jaffe D."/>
            <person name="Jones C."/>
            <person name="Kamal M."/>
            <person name="Kamat A."/>
            <person name="Kamvysselis M."/>
            <person name="Karlsson E."/>
            <person name="Kells C."/>
            <person name="Kieu A."/>
            <person name="Kisner P."/>
            <person name="Kodira C."/>
            <person name="Kulbokas E."/>
            <person name="Labutti K."/>
            <person name="Lama D."/>
            <person name="Landers T."/>
            <person name="Leger J."/>
            <person name="Levine S."/>
            <person name="Lewis D."/>
            <person name="Lewis T."/>
            <person name="Lindblad-toh K."/>
            <person name="Liu X."/>
            <person name="Lokyitsang T."/>
            <person name="Lokyitsang Y."/>
            <person name="Lucien O."/>
            <person name="Lui A."/>
            <person name="Ma L.J."/>
            <person name="Mabbitt R."/>
            <person name="Macdonald J."/>
            <person name="Maclean C."/>
            <person name="Major J."/>
            <person name="Manning J."/>
            <person name="Marabella R."/>
            <person name="Maru K."/>
            <person name="Matthews C."/>
            <person name="Mauceli E."/>
            <person name="Mccarthy M."/>
            <person name="Mcdonough S."/>
            <person name="Mcghee T."/>
            <person name="Meldrim J."/>
            <person name="Meneus L."/>
            <person name="Mesirov J."/>
            <person name="Mihalev A."/>
            <person name="Mihova T."/>
            <person name="Mikkelsen T."/>
            <person name="Mlenga V."/>
            <person name="Moru K."/>
            <person name="Mozes J."/>
            <person name="Mulrain L."/>
            <person name="Munson G."/>
            <person name="Naylor J."/>
            <person name="Newes C."/>
            <person name="Nguyen C."/>
            <person name="Nguyen N."/>
            <person name="Nguyen T."/>
            <person name="Nicol R."/>
            <person name="Nielsen C."/>
            <person name="Nizzari M."/>
            <person name="Norbu C."/>
            <person name="Norbu N."/>
            <person name="O'donnell P."/>
            <person name="Okoawo O."/>
            <person name="O'leary S."/>
            <person name="Omotosho B."/>
            <person name="O'neill K."/>
            <person name="Osman S."/>
            <person name="Parker S."/>
            <person name="Perrin D."/>
            <person name="Phunkhang P."/>
            <person name="Piqani B."/>
            <person name="Purcell S."/>
            <person name="Rachupka T."/>
            <person name="Ramasamy U."/>
            <person name="Rameau R."/>
            <person name="Ray V."/>
            <person name="Raymond C."/>
            <person name="Retta R."/>
            <person name="Richardson S."/>
            <person name="Rise C."/>
            <person name="Rodriguez J."/>
            <person name="Rogers J."/>
            <person name="Rogov P."/>
            <person name="Rutman M."/>
            <person name="Schupbach R."/>
            <person name="Seaman C."/>
            <person name="Settipalli S."/>
            <person name="Sharpe T."/>
            <person name="Sheridan J."/>
            <person name="Sherpa N."/>
            <person name="Shi J."/>
            <person name="Smirnov S."/>
            <person name="Smith C."/>
            <person name="Sougnez C."/>
            <person name="Spencer B."/>
            <person name="Stalker J."/>
            <person name="Stange-thomann N."/>
            <person name="Stavropoulos S."/>
            <person name="Stetson K."/>
            <person name="Stone C."/>
            <person name="Stone S."/>
            <person name="Stubbs M."/>
            <person name="Talamas J."/>
            <person name="Tchuinga P."/>
            <person name="Tenzing P."/>
            <person name="Tesfaye S."/>
            <person name="Theodore J."/>
            <person name="Thoulutsang Y."/>
            <person name="Topham K."/>
            <person name="Towey S."/>
            <person name="Tsamla T."/>
            <person name="Tsomo N."/>
            <person name="Vallee D."/>
            <person name="Vassiliev H."/>
            <person name="Venkataraman V."/>
            <person name="Vinson J."/>
            <person name="Vo A."/>
            <person name="Wade C."/>
            <person name="Wang S."/>
            <person name="Wangchuk T."/>
            <person name="Wangdi T."/>
            <person name="Whittaker C."/>
            <person name="Wilkinson J."/>
            <person name="Wu Y."/>
            <person name="Wyman D."/>
            <person name="Yadav S."/>
            <person name="Yang S."/>
            <person name="Yang X."/>
            <person name="Yeager S."/>
            <person name="Yee E."/>
            <person name="Young G."/>
            <person name="Zainoun J."/>
            <person name="Zembeck L."/>
            <person name="Zimmer A."/>
            <person name="Zody M."/>
            <person name="Lander E."/>
        </authorList>
    </citation>
    <scope>NUCLEOTIDE SEQUENCE [LARGE SCALE GENOMIC DNA]</scope>
</reference>
<dbReference type="InParanoid" id="H2Z6G7"/>